<proteinExistence type="predicted"/>
<reference evidence="2 3" key="1">
    <citation type="journal article" date="2020" name="Cell">
        <title>Large-Scale Comparative Analyses of Tick Genomes Elucidate Their Genetic Diversity and Vector Capacities.</title>
        <authorList>
            <consortium name="Tick Genome and Microbiome Consortium (TIGMIC)"/>
            <person name="Jia N."/>
            <person name="Wang J."/>
            <person name="Shi W."/>
            <person name="Du L."/>
            <person name="Sun Y."/>
            <person name="Zhan W."/>
            <person name="Jiang J.F."/>
            <person name="Wang Q."/>
            <person name="Zhang B."/>
            <person name="Ji P."/>
            <person name="Bell-Sakyi L."/>
            <person name="Cui X.M."/>
            <person name="Yuan T.T."/>
            <person name="Jiang B.G."/>
            <person name="Yang W.F."/>
            <person name="Lam T.T."/>
            <person name="Chang Q.C."/>
            <person name="Ding S.J."/>
            <person name="Wang X.J."/>
            <person name="Zhu J.G."/>
            <person name="Ruan X.D."/>
            <person name="Zhao L."/>
            <person name="Wei J.T."/>
            <person name="Ye R.Z."/>
            <person name="Que T.C."/>
            <person name="Du C.H."/>
            <person name="Zhou Y.H."/>
            <person name="Cheng J.X."/>
            <person name="Dai P.F."/>
            <person name="Guo W.B."/>
            <person name="Han X.H."/>
            <person name="Huang E.J."/>
            <person name="Li L.F."/>
            <person name="Wei W."/>
            <person name="Gao Y.C."/>
            <person name="Liu J.Z."/>
            <person name="Shao H.Z."/>
            <person name="Wang X."/>
            <person name="Wang C.C."/>
            <person name="Yang T.C."/>
            <person name="Huo Q.B."/>
            <person name="Li W."/>
            <person name="Chen H.Y."/>
            <person name="Chen S.E."/>
            <person name="Zhou L.G."/>
            <person name="Ni X.B."/>
            <person name="Tian J.H."/>
            <person name="Sheng Y."/>
            <person name="Liu T."/>
            <person name="Pan Y.S."/>
            <person name="Xia L.Y."/>
            <person name="Li J."/>
            <person name="Zhao F."/>
            <person name="Cao W.C."/>
        </authorList>
    </citation>
    <scope>NUCLEOTIDE SEQUENCE [LARGE SCALE GENOMIC DNA]</scope>
    <source>
        <strain evidence="2">HaeL-2018</strain>
    </source>
</reference>
<gene>
    <name evidence="2" type="ORF">HPB48_025446</name>
</gene>
<keyword evidence="3" id="KW-1185">Reference proteome</keyword>
<dbReference type="Proteomes" id="UP000821853">
    <property type="component" value="Unassembled WGS sequence"/>
</dbReference>
<keyword evidence="1" id="KW-0175">Coiled coil</keyword>
<feature type="coiled-coil region" evidence="1">
    <location>
        <begin position="18"/>
        <end position="59"/>
    </location>
</feature>
<name>A0A9J6H9U2_HAELO</name>
<evidence type="ECO:0000313" key="3">
    <source>
        <dbReference type="Proteomes" id="UP000821853"/>
    </source>
</evidence>
<sequence>MDVLETKLDALMTLHATVEKIEKLVKFLSDKYDDFNKAIVKQEKEIGDLRRRLEVVEKSHTASTVSKLQQEINELDQYSRRQNMEIHGLIPRVGENLLEELNEIASQLELPELREDDLDGLHRLPIKEN</sequence>
<evidence type="ECO:0000256" key="1">
    <source>
        <dbReference type="SAM" id="Coils"/>
    </source>
</evidence>
<protein>
    <submittedName>
        <fullName evidence="2">Uncharacterized protein</fullName>
    </submittedName>
</protein>
<dbReference type="EMBL" id="JABSTR010001244">
    <property type="protein sequence ID" value="KAH9383680.1"/>
    <property type="molecule type" value="Genomic_DNA"/>
</dbReference>
<dbReference type="AlphaFoldDB" id="A0A9J6H9U2"/>
<evidence type="ECO:0000313" key="2">
    <source>
        <dbReference type="EMBL" id="KAH9383680.1"/>
    </source>
</evidence>
<organism evidence="2 3">
    <name type="scientific">Haemaphysalis longicornis</name>
    <name type="common">Bush tick</name>
    <dbReference type="NCBI Taxonomy" id="44386"/>
    <lineage>
        <taxon>Eukaryota</taxon>
        <taxon>Metazoa</taxon>
        <taxon>Ecdysozoa</taxon>
        <taxon>Arthropoda</taxon>
        <taxon>Chelicerata</taxon>
        <taxon>Arachnida</taxon>
        <taxon>Acari</taxon>
        <taxon>Parasitiformes</taxon>
        <taxon>Ixodida</taxon>
        <taxon>Ixodoidea</taxon>
        <taxon>Ixodidae</taxon>
        <taxon>Haemaphysalinae</taxon>
        <taxon>Haemaphysalis</taxon>
    </lineage>
</organism>
<dbReference type="OrthoDB" id="7048166at2759"/>
<comment type="caution">
    <text evidence="2">The sequence shown here is derived from an EMBL/GenBank/DDBJ whole genome shotgun (WGS) entry which is preliminary data.</text>
</comment>
<accession>A0A9J6H9U2</accession>
<dbReference type="VEuPathDB" id="VectorBase:HLOH_062366"/>